<dbReference type="InterPro" id="IPR010895">
    <property type="entry name" value="CHRD"/>
</dbReference>
<evidence type="ECO:0000256" key="3">
    <source>
        <dbReference type="SAM" id="SignalP"/>
    </source>
</evidence>
<keyword evidence="2" id="KW-0812">Transmembrane</keyword>
<name>A0A6G8PYZ1_9ACTN</name>
<dbReference type="GO" id="GO:0046872">
    <property type="term" value="F:metal ion binding"/>
    <property type="evidence" value="ECO:0007669"/>
    <property type="project" value="InterPro"/>
</dbReference>
<reference evidence="5 6" key="1">
    <citation type="submission" date="2019-10" db="EMBL/GenBank/DDBJ databases">
        <title>Rubrobacter sp nov SCSIO 52915 isolated from a deep-sea sediment in the South China Sea.</title>
        <authorList>
            <person name="Chen R.W."/>
        </authorList>
    </citation>
    <scope>NUCLEOTIDE SEQUENCE [LARGE SCALE GENOMIC DNA]</scope>
    <source>
        <strain evidence="5 6">SCSIO 52915</strain>
    </source>
</reference>
<organism evidence="5 6">
    <name type="scientific">Rubrobacter marinus</name>
    <dbReference type="NCBI Taxonomy" id="2653852"/>
    <lineage>
        <taxon>Bacteria</taxon>
        <taxon>Bacillati</taxon>
        <taxon>Actinomycetota</taxon>
        <taxon>Rubrobacteria</taxon>
        <taxon>Rubrobacterales</taxon>
        <taxon>Rubrobacteraceae</taxon>
        <taxon>Rubrobacter</taxon>
    </lineage>
</organism>
<evidence type="ECO:0000313" key="6">
    <source>
        <dbReference type="Proteomes" id="UP000502706"/>
    </source>
</evidence>
<dbReference type="RefSeq" id="WP_166397058.1">
    <property type="nucleotide sequence ID" value="NZ_CP045121.1"/>
</dbReference>
<sequence length="189" mass="18392">MNRKATFAVTLAAALLAASALGGAWAQTSAQTLQLTPSRGSGVSGTAVLTDTGAGVEVQLDVEGIPTADGTEHIAHIHAGATCADDRAGAGGPVEFPLNSVFNAGGAGSSTTIVDTSFDELFGGEPYYVNVHAEMTGEGTPPGVACADVAAATMPATGGAVSPATMLLLGGAALVVLAATGGVLARQRA</sequence>
<protein>
    <recommendedName>
        <fullName evidence="4">CHRD domain-containing protein</fullName>
    </recommendedName>
</protein>
<evidence type="ECO:0000259" key="4">
    <source>
        <dbReference type="Pfam" id="PF07452"/>
    </source>
</evidence>
<dbReference type="InterPro" id="IPR036423">
    <property type="entry name" value="SOD-like_Cu/Zn_dom_sf"/>
</dbReference>
<proteinExistence type="inferred from homology"/>
<evidence type="ECO:0000313" key="5">
    <source>
        <dbReference type="EMBL" id="QIN79395.1"/>
    </source>
</evidence>
<dbReference type="Pfam" id="PF07452">
    <property type="entry name" value="CHRD"/>
    <property type="match status" value="1"/>
</dbReference>
<feature type="signal peptide" evidence="3">
    <location>
        <begin position="1"/>
        <end position="26"/>
    </location>
</feature>
<keyword evidence="2" id="KW-0472">Membrane</keyword>
<dbReference type="AlphaFoldDB" id="A0A6G8PYZ1"/>
<keyword evidence="2" id="KW-1133">Transmembrane helix</keyword>
<dbReference type="KEGG" id="rmar:GBA65_13720"/>
<evidence type="ECO:0000256" key="1">
    <source>
        <dbReference type="ARBA" id="ARBA00010457"/>
    </source>
</evidence>
<comment type="similarity">
    <text evidence="1">Belongs to the Cu-Zn superoxide dismutase family.</text>
</comment>
<accession>A0A6G8PYZ1</accession>
<feature type="domain" description="CHRD" evidence="4">
    <location>
        <begin position="36"/>
        <end position="136"/>
    </location>
</feature>
<gene>
    <name evidence="5" type="ORF">GBA65_13720</name>
</gene>
<feature type="transmembrane region" description="Helical" evidence="2">
    <location>
        <begin position="164"/>
        <end position="185"/>
    </location>
</feature>
<dbReference type="Gene3D" id="2.60.40.200">
    <property type="entry name" value="Superoxide dismutase, copper/zinc binding domain"/>
    <property type="match status" value="1"/>
</dbReference>
<dbReference type="GO" id="GO:0006801">
    <property type="term" value="P:superoxide metabolic process"/>
    <property type="evidence" value="ECO:0007669"/>
    <property type="project" value="InterPro"/>
</dbReference>
<feature type="chain" id="PRO_5026261313" description="CHRD domain-containing protein" evidence="3">
    <location>
        <begin position="27"/>
        <end position="189"/>
    </location>
</feature>
<dbReference type="EMBL" id="CP045121">
    <property type="protein sequence ID" value="QIN79395.1"/>
    <property type="molecule type" value="Genomic_DNA"/>
</dbReference>
<keyword evidence="3" id="KW-0732">Signal</keyword>
<dbReference type="SUPFAM" id="SSF49329">
    <property type="entry name" value="Cu,Zn superoxide dismutase-like"/>
    <property type="match status" value="1"/>
</dbReference>
<evidence type="ECO:0000256" key="2">
    <source>
        <dbReference type="SAM" id="Phobius"/>
    </source>
</evidence>
<dbReference type="Proteomes" id="UP000502706">
    <property type="component" value="Chromosome"/>
</dbReference>
<keyword evidence="6" id="KW-1185">Reference proteome</keyword>